<protein>
    <submittedName>
        <fullName evidence="1">Uncharacterized protein</fullName>
    </submittedName>
</protein>
<evidence type="ECO:0000313" key="2">
    <source>
        <dbReference type="Proteomes" id="UP000018320"/>
    </source>
</evidence>
<dbReference type="VEuPathDB" id="GiardiaDB:GL50803_0029263"/>
<evidence type="ECO:0000313" key="1">
    <source>
        <dbReference type="EMBL" id="ESU37985.1"/>
    </source>
</evidence>
<reference evidence="2" key="1">
    <citation type="submission" date="2012-02" db="EMBL/GenBank/DDBJ databases">
        <title>Genome sequencing of Giardia lamblia Genotypes A2 and B isolates (DH and GS) and comparative analysis with the genomes of Genotypes A1 and E (WB and Pig).</title>
        <authorList>
            <person name="Adam R."/>
            <person name="Dahlstrom E."/>
            <person name="Martens C."/>
            <person name="Bruno D."/>
            <person name="Barbian K."/>
            <person name="Porcella S.F."/>
            <person name="Nash T."/>
        </authorList>
    </citation>
    <scope>NUCLEOTIDE SEQUENCE</scope>
    <source>
        <strain evidence="2">DH</strain>
    </source>
</reference>
<dbReference type="Gene3D" id="1.10.472.10">
    <property type="entry name" value="Cyclin-like"/>
    <property type="match status" value="1"/>
</dbReference>
<sequence length="173" mass="19295">VRYVHKLYMVKILERPTAMSLKKVSSVVQQTLGYVAIFAAQVSGELDPVSMYGYFLNLVLRSRCELHIFVYASCVAYNVFCIWTGQLNALHVRRIFLAALSLSYNLLSDTGAEASAWAGVADDSLSETELARLQQWVLSITGWNIHLLSSDIDRIWASIFRGKSISLSTPPSC</sequence>
<dbReference type="EMBL" id="AHGT01000018">
    <property type="protein sequence ID" value="ESU37985.1"/>
    <property type="molecule type" value="Genomic_DNA"/>
</dbReference>
<organism evidence="1 2">
    <name type="scientific">Giardia intestinalis</name>
    <name type="common">Giardia lamblia</name>
    <dbReference type="NCBI Taxonomy" id="5741"/>
    <lineage>
        <taxon>Eukaryota</taxon>
        <taxon>Metamonada</taxon>
        <taxon>Diplomonadida</taxon>
        <taxon>Hexamitidae</taxon>
        <taxon>Giardiinae</taxon>
        <taxon>Giardia</taxon>
    </lineage>
</organism>
<feature type="non-terminal residue" evidence="1">
    <location>
        <position position="1"/>
    </location>
</feature>
<dbReference type="VEuPathDB" id="GiardiaDB:DHA2_150348"/>
<dbReference type="AlphaFoldDB" id="V6TLY6"/>
<name>V6TLY6_GIAIN</name>
<proteinExistence type="predicted"/>
<dbReference type="VEuPathDB" id="GiardiaDB:QR46_4818"/>
<dbReference type="Proteomes" id="UP000018320">
    <property type="component" value="Unassembled WGS sequence"/>
</dbReference>
<gene>
    <name evidence="1" type="ORF">DHA2_150348</name>
</gene>
<reference evidence="1 2" key="2">
    <citation type="journal article" date="2013" name="Genome Biol. Evol.">
        <title>Genome sequencing of Giardia lamblia genotypes A2 and B isolates (DH and GS) and comparative analysis with the genomes of genotypes A1 and E (WB and Pig).</title>
        <authorList>
            <person name="Adam R.D."/>
            <person name="Dahlstrom E.W."/>
            <person name="Martens C.A."/>
            <person name="Bruno D.P."/>
            <person name="Barbian K.D."/>
            <person name="Ricklefs S.M."/>
            <person name="Hernandez M.M."/>
            <person name="Narla N.P."/>
            <person name="Patel R.B."/>
            <person name="Porcella S.F."/>
            <person name="Nash T.E."/>
        </authorList>
    </citation>
    <scope>NUCLEOTIDE SEQUENCE [LARGE SCALE GENOMIC DNA]</scope>
    <source>
        <strain evidence="1 2">DH</strain>
    </source>
</reference>
<comment type="caution">
    <text evidence="1">The sequence shown here is derived from an EMBL/GenBank/DDBJ whole genome shotgun (WGS) entry which is preliminary data.</text>
</comment>
<accession>V6TLY6</accession>